<dbReference type="Gene3D" id="3.30.450.20">
    <property type="entry name" value="PAS domain"/>
    <property type="match status" value="1"/>
</dbReference>
<sequence>MGNLCDEMEAPLIGLFDAFSLKCTQLKQAVAGGHDDLVRVLDRELQPMIAGILSYRAETREEVHMQLQFLNSLIRDEAEDKSSVTRRSADMSMLIDRYFPNSSGKGDRIQRPILRPTDESAVFEMPNQPLFNEAVLDSLPDRIGVVTKDYRYLYANQANAQYLNRTALSMIGCHVSEFVGEESFRTMAQPAFEKCFHGHKVDYIHKGRRDSGSFTTRCRMTPLRGGNNKIVGAVIVLQSVDEVALNCN</sequence>
<dbReference type="Pfam" id="PF08448">
    <property type="entry name" value="PAS_4"/>
    <property type="match status" value="1"/>
</dbReference>
<proteinExistence type="predicted"/>
<evidence type="ECO:0000313" key="3">
    <source>
        <dbReference type="Proteomes" id="UP000187891"/>
    </source>
</evidence>
<accession>A0A1R3TZJ1</accession>
<dbReference type="AlphaFoldDB" id="A0A1R3TZJ1"/>
<protein>
    <submittedName>
        <fullName evidence="2">PAS fold protein</fullName>
    </submittedName>
</protein>
<gene>
    <name evidence="2" type="ORF">DSM25559_3096</name>
</gene>
<organism evidence="2 3">
    <name type="scientific">Agrobacterium rosae</name>
    <dbReference type="NCBI Taxonomy" id="1972867"/>
    <lineage>
        <taxon>Bacteria</taxon>
        <taxon>Pseudomonadati</taxon>
        <taxon>Pseudomonadota</taxon>
        <taxon>Alphaproteobacteria</taxon>
        <taxon>Hyphomicrobiales</taxon>
        <taxon>Rhizobiaceae</taxon>
        <taxon>Rhizobium/Agrobacterium group</taxon>
        <taxon>Agrobacterium</taxon>
    </lineage>
</organism>
<reference evidence="3" key="1">
    <citation type="submission" date="2016-10" db="EMBL/GenBank/DDBJ databases">
        <authorList>
            <person name="Wibberg D."/>
        </authorList>
    </citation>
    <scope>NUCLEOTIDE SEQUENCE [LARGE SCALE GENOMIC DNA]</scope>
</reference>
<dbReference type="SUPFAM" id="SSF55785">
    <property type="entry name" value="PYP-like sensor domain (PAS domain)"/>
    <property type="match status" value="1"/>
</dbReference>
<dbReference type="EMBL" id="FMUE01000007">
    <property type="protein sequence ID" value="SCX27985.1"/>
    <property type="molecule type" value="Genomic_DNA"/>
</dbReference>
<dbReference type="InterPro" id="IPR013656">
    <property type="entry name" value="PAS_4"/>
</dbReference>
<evidence type="ECO:0000313" key="2">
    <source>
        <dbReference type="EMBL" id="SCX27985.1"/>
    </source>
</evidence>
<evidence type="ECO:0000259" key="1">
    <source>
        <dbReference type="Pfam" id="PF08448"/>
    </source>
</evidence>
<dbReference type="STRING" id="1907666.DSM25559_3096"/>
<name>A0A1R3TZJ1_9HYPH</name>
<dbReference type="Proteomes" id="UP000187891">
    <property type="component" value="Unassembled WGS sequence"/>
</dbReference>
<feature type="domain" description="PAS fold-4" evidence="1">
    <location>
        <begin position="136"/>
        <end position="242"/>
    </location>
</feature>
<dbReference type="InterPro" id="IPR035965">
    <property type="entry name" value="PAS-like_dom_sf"/>
</dbReference>